<organism evidence="1 2">
    <name type="scientific">Favolaschia claudopus</name>
    <dbReference type="NCBI Taxonomy" id="2862362"/>
    <lineage>
        <taxon>Eukaryota</taxon>
        <taxon>Fungi</taxon>
        <taxon>Dikarya</taxon>
        <taxon>Basidiomycota</taxon>
        <taxon>Agaricomycotina</taxon>
        <taxon>Agaricomycetes</taxon>
        <taxon>Agaricomycetidae</taxon>
        <taxon>Agaricales</taxon>
        <taxon>Marasmiineae</taxon>
        <taxon>Mycenaceae</taxon>
        <taxon>Favolaschia</taxon>
    </lineage>
</organism>
<comment type="caution">
    <text evidence="1">The sequence shown here is derived from an EMBL/GenBank/DDBJ whole genome shotgun (WGS) entry which is preliminary data.</text>
</comment>
<accession>A0AAW0C5E0</accession>
<feature type="non-terminal residue" evidence="1">
    <location>
        <position position="73"/>
    </location>
</feature>
<protein>
    <submittedName>
        <fullName evidence="1">Uncharacterized protein</fullName>
    </submittedName>
</protein>
<sequence>RALMKRKVDKTLQLSAPPAKRPRHGRTCRKCAINACPGKGNVNYCVNSCRDCGKPGKDKSCIGRNMKFPTLTC</sequence>
<keyword evidence="2" id="KW-1185">Reference proteome</keyword>
<dbReference type="Proteomes" id="UP001362999">
    <property type="component" value="Unassembled WGS sequence"/>
</dbReference>
<reference evidence="1 2" key="1">
    <citation type="journal article" date="2024" name="J Genomics">
        <title>Draft genome sequencing and assembly of Favolaschia claudopus CIRM-BRFM 2984 isolated from oak limbs.</title>
        <authorList>
            <person name="Navarro D."/>
            <person name="Drula E."/>
            <person name="Chaduli D."/>
            <person name="Cazenave R."/>
            <person name="Ahrendt S."/>
            <person name="Wang J."/>
            <person name="Lipzen A."/>
            <person name="Daum C."/>
            <person name="Barry K."/>
            <person name="Grigoriev I.V."/>
            <person name="Favel A."/>
            <person name="Rosso M.N."/>
            <person name="Martin F."/>
        </authorList>
    </citation>
    <scope>NUCLEOTIDE SEQUENCE [LARGE SCALE GENOMIC DNA]</scope>
    <source>
        <strain evidence="1 2">CIRM-BRFM 2984</strain>
    </source>
</reference>
<dbReference type="AlphaFoldDB" id="A0AAW0C5E0"/>
<evidence type="ECO:0000313" key="2">
    <source>
        <dbReference type="Proteomes" id="UP001362999"/>
    </source>
</evidence>
<gene>
    <name evidence="1" type="ORF">R3P38DRAFT_2415830</name>
</gene>
<proteinExistence type="predicted"/>
<dbReference type="EMBL" id="JAWWNJ010000021">
    <property type="protein sequence ID" value="KAK7034394.1"/>
    <property type="molecule type" value="Genomic_DNA"/>
</dbReference>
<evidence type="ECO:0000313" key="1">
    <source>
        <dbReference type="EMBL" id="KAK7034394.1"/>
    </source>
</evidence>
<feature type="non-terminal residue" evidence="1">
    <location>
        <position position="1"/>
    </location>
</feature>
<name>A0AAW0C5E0_9AGAR</name>